<organism evidence="3 4">
    <name type="scientific">Nitratireductor basaltis</name>
    <dbReference type="NCBI Taxonomy" id="472175"/>
    <lineage>
        <taxon>Bacteria</taxon>
        <taxon>Pseudomonadati</taxon>
        <taxon>Pseudomonadota</taxon>
        <taxon>Alphaproteobacteria</taxon>
        <taxon>Hyphomicrobiales</taxon>
        <taxon>Phyllobacteriaceae</taxon>
        <taxon>Nitratireductor</taxon>
    </lineage>
</organism>
<evidence type="ECO:0000313" key="4">
    <source>
        <dbReference type="Proteomes" id="UP000053675"/>
    </source>
</evidence>
<proteinExistence type="inferred from homology"/>
<gene>
    <name evidence="3" type="ORF">EL18_03377</name>
</gene>
<dbReference type="Proteomes" id="UP000053675">
    <property type="component" value="Unassembled WGS sequence"/>
</dbReference>
<dbReference type="PATRIC" id="fig|472175.3.peg.3374"/>
<dbReference type="InterPro" id="IPR006680">
    <property type="entry name" value="Amidohydro-rel"/>
</dbReference>
<evidence type="ECO:0000259" key="2">
    <source>
        <dbReference type="Pfam" id="PF04909"/>
    </source>
</evidence>
<dbReference type="PANTHER" id="PTHR43569">
    <property type="entry name" value="AMIDOHYDROLASE"/>
    <property type="match status" value="1"/>
</dbReference>
<dbReference type="GO" id="GO:0016787">
    <property type="term" value="F:hydrolase activity"/>
    <property type="evidence" value="ECO:0007669"/>
    <property type="project" value="UniProtKB-KW"/>
</dbReference>
<dbReference type="STRING" id="472175.EL18_03377"/>
<comment type="similarity">
    <text evidence="1">Belongs to the metallo-dependent hydrolases superfamily.</text>
</comment>
<evidence type="ECO:0000256" key="1">
    <source>
        <dbReference type="ARBA" id="ARBA00038310"/>
    </source>
</evidence>
<dbReference type="InterPro" id="IPR052350">
    <property type="entry name" value="Metallo-dep_Lactonases"/>
</dbReference>
<dbReference type="Gene3D" id="3.20.20.140">
    <property type="entry name" value="Metal-dependent hydrolases"/>
    <property type="match status" value="1"/>
</dbReference>
<dbReference type="eggNOG" id="COG3618">
    <property type="taxonomic scope" value="Bacteria"/>
</dbReference>
<name>A0A084U5D1_9HYPH</name>
<dbReference type="RefSeq" id="WP_036486821.1">
    <property type="nucleotide sequence ID" value="NZ_JMQM01000003.1"/>
</dbReference>
<sequence length="285" mass="32218">MLIDTHLHVIDKSVLNYPWLADVEALDRDFSYESYEREARQGGIEATLHMEVDVEPSQIERETENVARLAARDNSLIVGAISSARPEEDGFAAFLERQIDNPLVKGFRRVLHVVPDEVSQKPLFRENLKRLSDTRFTFDLCVLPHQIPLAIELVDLAPDVRFVLDHCGVPDIRNDAFTPWKDHVDELARRDNVTAKISGVVAYAEPGSWTVDTLRPYVDHTVEKFGFDRLVWGSDWPVCTLGGGLHAWLAATQALFSGCTAQERAKLFRENAKRLWKLRSASDAA</sequence>
<keyword evidence="3" id="KW-0378">Hydrolase</keyword>
<comment type="caution">
    <text evidence="3">The sequence shown here is derived from an EMBL/GenBank/DDBJ whole genome shotgun (WGS) entry which is preliminary data.</text>
</comment>
<dbReference type="OrthoDB" id="9787654at2"/>
<dbReference type="Pfam" id="PF04909">
    <property type="entry name" value="Amidohydro_2"/>
    <property type="match status" value="1"/>
</dbReference>
<dbReference type="EMBL" id="JMQM01000003">
    <property type="protein sequence ID" value="KFB08167.1"/>
    <property type="molecule type" value="Genomic_DNA"/>
</dbReference>
<protein>
    <submittedName>
        <fullName evidence="3">Amidohydrolase 2</fullName>
    </submittedName>
</protein>
<feature type="domain" description="Amidohydrolase-related" evidence="2">
    <location>
        <begin position="3"/>
        <end position="278"/>
    </location>
</feature>
<evidence type="ECO:0000313" key="3">
    <source>
        <dbReference type="EMBL" id="KFB08167.1"/>
    </source>
</evidence>
<accession>A0A084U5D1</accession>
<dbReference type="PANTHER" id="PTHR43569:SF2">
    <property type="entry name" value="AMIDOHYDROLASE-RELATED DOMAIN-CONTAINING PROTEIN"/>
    <property type="match status" value="1"/>
</dbReference>
<dbReference type="AlphaFoldDB" id="A0A084U5D1"/>
<keyword evidence="4" id="KW-1185">Reference proteome</keyword>
<dbReference type="SUPFAM" id="SSF51556">
    <property type="entry name" value="Metallo-dependent hydrolases"/>
    <property type="match status" value="1"/>
</dbReference>
<reference evidence="3 4" key="1">
    <citation type="submission" date="2014-05" db="EMBL/GenBank/DDBJ databases">
        <title>Draft Genome Sequence of Nitratireductor basaltis Strain UMTGB225, A Marine Bacterium Isolated from Green Barrel Tunicate.</title>
        <authorList>
            <person name="Gan H.Y."/>
        </authorList>
    </citation>
    <scope>NUCLEOTIDE SEQUENCE [LARGE SCALE GENOMIC DNA]</scope>
    <source>
        <strain evidence="3 4">UMTGB225</strain>
    </source>
</reference>
<dbReference type="InterPro" id="IPR032466">
    <property type="entry name" value="Metal_Hydrolase"/>
</dbReference>